<reference evidence="2" key="1">
    <citation type="submission" date="2016-04" db="EMBL/GenBank/DDBJ databases">
        <authorList>
            <person name="Chen L."/>
            <person name="Zhuang W."/>
            <person name="Wang G."/>
        </authorList>
    </citation>
    <scope>NUCLEOTIDE SEQUENCE [LARGE SCALE GENOMIC DNA]</scope>
    <source>
        <strain evidence="2">208</strain>
    </source>
</reference>
<dbReference type="EMBL" id="LWBP01000002">
    <property type="protein sequence ID" value="OQP67853.1"/>
    <property type="molecule type" value="Genomic_DNA"/>
</dbReference>
<name>A0A1V9GB62_9BACT</name>
<gene>
    <name evidence="1" type="ORF">A4R26_10120</name>
</gene>
<organism evidence="1 2">
    <name type="scientific">Niastella populi</name>
    <dbReference type="NCBI Taxonomy" id="550983"/>
    <lineage>
        <taxon>Bacteria</taxon>
        <taxon>Pseudomonadati</taxon>
        <taxon>Bacteroidota</taxon>
        <taxon>Chitinophagia</taxon>
        <taxon>Chitinophagales</taxon>
        <taxon>Chitinophagaceae</taxon>
        <taxon>Niastella</taxon>
    </lineage>
</organism>
<sequence>MKNFYLLFMLSTFIGELSAQNLFFPIRKVENIQLMDNSQISSDYKKYPYADITVVIRRADKLTSPEFVKSRFKSIKYFYGELELASETANQKIPLFLFEKGKNNSFNTSTIEDRTILKKYLYKPEEKRTLDAIITTQITINNRALSILSSMSDIVSPLITNPTGLVSVDVAKKTYTFFSSLLKQAAEDQKLEAKVLFEPFKNQYKKILSYNIYFFAPTDAELPKAENLRLNKSASGYFSLLENGTEYEEFPYLIVLQTLNNYYGLEGIPSKRIERAGYTTITDGEIRALDSILIVNKSSISDQQNFAEAVLLDYLKIINKIEKALSSNDEEPLTNAYSAILKFEDIKKKAKEIEPALYTDANSGYAPVTRKLNDQIDIYFKRLTYYSDLQKLNVFNAGGNNVSNDALGLYSAIIAKVSAISFLKNNLIVTNAKQKLEDLEQALYNNKFKGYCERLNAADDITDEYNAIKSSLQNMVSTYSNCSKCVNESKIALNKYLDLVSIEEDRRLIRAVNDTIFYCTETIKTYRRKIETFNSFSDSIKATINLGTNINSVISEASHIEDEIRSVAANNKTKFTRAERRALNDSLKNLKKAVEIFDSKYRVTFEKISEGNKI</sequence>
<evidence type="ECO:0000313" key="1">
    <source>
        <dbReference type="EMBL" id="OQP67853.1"/>
    </source>
</evidence>
<keyword evidence="2" id="KW-1185">Reference proteome</keyword>
<comment type="caution">
    <text evidence="1">The sequence shown here is derived from an EMBL/GenBank/DDBJ whole genome shotgun (WGS) entry which is preliminary data.</text>
</comment>
<proteinExistence type="predicted"/>
<evidence type="ECO:0000313" key="2">
    <source>
        <dbReference type="Proteomes" id="UP000192276"/>
    </source>
</evidence>
<dbReference type="AlphaFoldDB" id="A0A1V9GB62"/>
<dbReference type="RefSeq" id="WP_081159486.1">
    <property type="nucleotide sequence ID" value="NZ_LWBP01000002.1"/>
</dbReference>
<dbReference type="Proteomes" id="UP000192276">
    <property type="component" value="Unassembled WGS sequence"/>
</dbReference>
<protein>
    <submittedName>
        <fullName evidence="1">Uncharacterized protein</fullName>
    </submittedName>
</protein>
<accession>A0A1V9GB62</accession>